<feature type="domain" description="Coiled-coil SMC6 And NSE5 INteracting (CANIN)" evidence="3">
    <location>
        <begin position="9"/>
        <end position="208"/>
    </location>
</feature>
<name>A0A8C3QXB7_9PASS</name>
<keyword evidence="5" id="KW-1185">Reference proteome</keyword>
<feature type="transmembrane region" description="Helical" evidence="2">
    <location>
        <begin position="402"/>
        <end position="421"/>
    </location>
</feature>
<dbReference type="PANTHER" id="PTHR16046:SF10">
    <property type="entry name" value="SMC5-SMC6 COMPLEX LOCALIZATION FACTOR PROTEIN 2"/>
    <property type="match status" value="1"/>
</dbReference>
<dbReference type="InterPro" id="IPR026161">
    <property type="entry name" value="FAM178"/>
</dbReference>
<keyword evidence="2" id="KW-0812">Transmembrane</keyword>
<dbReference type="InterPro" id="IPR044276">
    <property type="entry name" value="CANIN_dom"/>
</dbReference>
<comment type="similarity">
    <text evidence="1">Belongs to the FAM178 family.</text>
</comment>
<dbReference type="Pfam" id="PF14816">
    <property type="entry name" value="CANIN"/>
    <property type="match status" value="2"/>
</dbReference>
<evidence type="ECO:0000313" key="4">
    <source>
        <dbReference type="Ensembl" id="ENSCRFP00000012399.1"/>
    </source>
</evidence>
<dbReference type="GO" id="GO:1990166">
    <property type="term" value="P:protein localization to site of double-strand break"/>
    <property type="evidence" value="ECO:0007669"/>
    <property type="project" value="TreeGrafter"/>
</dbReference>
<protein>
    <submittedName>
        <fullName evidence="4">SMC5-SMC6 complex localization factor 2</fullName>
    </submittedName>
</protein>
<organism evidence="4 5">
    <name type="scientific">Cyanoderma ruficeps</name>
    <name type="common">rufous-capped babbler</name>
    <dbReference type="NCBI Taxonomy" id="181631"/>
    <lineage>
        <taxon>Eukaryota</taxon>
        <taxon>Metazoa</taxon>
        <taxon>Chordata</taxon>
        <taxon>Craniata</taxon>
        <taxon>Vertebrata</taxon>
        <taxon>Euteleostomi</taxon>
        <taxon>Archelosauria</taxon>
        <taxon>Archosauria</taxon>
        <taxon>Dinosauria</taxon>
        <taxon>Saurischia</taxon>
        <taxon>Theropoda</taxon>
        <taxon>Coelurosauria</taxon>
        <taxon>Aves</taxon>
        <taxon>Neognathae</taxon>
        <taxon>Neoaves</taxon>
        <taxon>Telluraves</taxon>
        <taxon>Australaves</taxon>
        <taxon>Passeriformes</taxon>
        <taxon>Sylvioidea</taxon>
        <taxon>Timaliidae</taxon>
        <taxon>Cyanoderma</taxon>
    </lineage>
</organism>
<proteinExistence type="inferred from homology"/>
<evidence type="ECO:0000259" key="3">
    <source>
        <dbReference type="Pfam" id="PF14816"/>
    </source>
</evidence>
<dbReference type="GO" id="GO:0006974">
    <property type="term" value="P:DNA damage response"/>
    <property type="evidence" value="ECO:0007669"/>
    <property type="project" value="TreeGrafter"/>
</dbReference>
<keyword evidence="2" id="KW-0472">Membrane</keyword>
<dbReference type="PANTHER" id="PTHR16046">
    <property type="entry name" value="SMC5-SMC6 COMPLEX LOCALIZATION FACTOR 2"/>
    <property type="match status" value="1"/>
</dbReference>
<feature type="domain" description="Coiled-coil SMC6 And NSE5 INteracting (CANIN)" evidence="3">
    <location>
        <begin position="209"/>
        <end position="291"/>
    </location>
</feature>
<reference evidence="4" key="1">
    <citation type="submission" date="2025-08" db="UniProtKB">
        <authorList>
            <consortium name="Ensembl"/>
        </authorList>
    </citation>
    <scope>IDENTIFICATION</scope>
</reference>
<feature type="transmembrane region" description="Helical" evidence="2">
    <location>
        <begin position="433"/>
        <end position="453"/>
    </location>
</feature>
<dbReference type="GO" id="GO:0035861">
    <property type="term" value="C:site of double-strand break"/>
    <property type="evidence" value="ECO:0007669"/>
    <property type="project" value="TreeGrafter"/>
</dbReference>
<accession>A0A8C3QXB7</accession>
<dbReference type="Proteomes" id="UP000694396">
    <property type="component" value="Unplaced"/>
</dbReference>
<dbReference type="Ensembl" id="ENSCRFT00000012828.1">
    <property type="protein sequence ID" value="ENSCRFP00000012399.1"/>
    <property type="gene ID" value="ENSCRFG00000009600.1"/>
</dbReference>
<evidence type="ECO:0000313" key="5">
    <source>
        <dbReference type="Proteomes" id="UP000694396"/>
    </source>
</evidence>
<reference evidence="4" key="2">
    <citation type="submission" date="2025-09" db="UniProtKB">
        <authorList>
            <consortium name="Ensembl"/>
        </authorList>
    </citation>
    <scope>IDENTIFICATION</scope>
</reference>
<keyword evidence="2" id="KW-1133">Transmembrane helix</keyword>
<dbReference type="AlphaFoldDB" id="A0A8C3QXB7"/>
<evidence type="ECO:0000256" key="1">
    <source>
        <dbReference type="ARBA" id="ARBA00010311"/>
    </source>
</evidence>
<evidence type="ECO:0000256" key="2">
    <source>
        <dbReference type="SAM" id="Phobius"/>
    </source>
</evidence>
<sequence>MLFCCCYFRLEEIEKQLQEDIEREDNASDGENGGNASGDDLSEENRAFIKRYSVVTYVIPDKHPGEDLFDLSAAGKIFTQHNLDLRNFHFIPQNRVEYLLLNSSVTQQVFLVVNGVLSSAYRDTLCSIPILKWLFQMMSIHLDHCVSTKILERLMELTLKNSSISDEQFKPWIPSIADISAVFVNMGIGFRSLFPLQHLQPPFNEDDIFLEKQLRNHFPIDFQCLFVKLLMNIRDWDTKVPELCLAVSELSSDHHNLLWLVQLMPSWIARGREVRRRLSLVIIGKFLHKKHVEIPDDSDKQMSLLHHFLVCMKPSYLLKKMREMRKGQEHTDDEVHAELEHEVYYLIYVLLHLVSEASFLDVVNSSQRQHLLKLCRALDKHVKGDIREDARMFYRSKVRCKTWFFCFGLVLGWFLVFVMHVVPSSQPWKFWEFLMGLGVFFSCFFCLHQVFAWG</sequence>
<dbReference type="GO" id="GO:0005634">
    <property type="term" value="C:nucleus"/>
    <property type="evidence" value="ECO:0007669"/>
    <property type="project" value="TreeGrafter"/>
</dbReference>
<dbReference type="GO" id="GO:2000781">
    <property type="term" value="P:positive regulation of double-strand break repair"/>
    <property type="evidence" value="ECO:0007669"/>
    <property type="project" value="TreeGrafter"/>
</dbReference>